<keyword evidence="5 6" id="KW-0472">Membrane</keyword>
<feature type="transmembrane region" description="Helical" evidence="6">
    <location>
        <begin position="50"/>
        <end position="72"/>
    </location>
</feature>
<comment type="subcellular location">
    <subcellularLocation>
        <location evidence="1">Membrane</location>
        <topology evidence="1">Multi-pass membrane protein</topology>
    </subcellularLocation>
</comment>
<gene>
    <name evidence="7" type="ORF">DFP90_10463</name>
</gene>
<feature type="transmembrane region" description="Helical" evidence="6">
    <location>
        <begin position="246"/>
        <end position="268"/>
    </location>
</feature>
<organism evidence="7 8">
    <name type="scientific">Aestuariispira insulae</name>
    <dbReference type="NCBI Taxonomy" id="1461337"/>
    <lineage>
        <taxon>Bacteria</taxon>
        <taxon>Pseudomonadati</taxon>
        <taxon>Pseudomonadota</taxon>
        <taxon>Alphaproteobacteria</taxon>
        <taxon>Rhodospirillales</taxon>
        <taxon>Kiloniellaceae</taxon>
        <taxon>Aestuariispira</taxon>
    </lineage>
</organism>
<evidence type="ECO:0000256" key="3">
    <source>
        <dbReference type="ARBA" id="ARBA00022692"/>
    </source>
</evidence>
<evidence type="ECO:0000313" key="7">
    <source>
        <dbReference type="EMBL" id="RED50791.1"/>
    </source>
</evidence>
<accession>A0A3D9HNB7</accession>
<dbReference type="GO" id="GO:0005886">
    <property type="term" value="C:plasma membrane"/>
    <property type="evidence" value="ECO:0007669"/>
    <property type="project" value="TreeGrafter"/>
</dbReference>
<dbReference type="CDD" id="cd11485">
    <property type="entry name" value="SLC-NCS1sbd_YbbW-like"/>
    <property type="match status" value="1"/>
</dbReference>
<evidence type="ECO:0000256" key="5">
    <source>
        <dbReference type="ARBA" id="ARBA00023136"/>
    </source>
</evidence>
<keyword evidence="3 6" id="KW-0812">Transmembrane</keyword>
<dbReference type="InterPro" id="IPR012681">
    <property type="entry name" value="NCS1"/>
</dbReference>
<feature type="transmembrane region" description="Helical" evidence="6">
    <location>
        <begin position="173"/>
        <end position="190"/>
    </location>
</feature>
<protein>
    <submittedName>
        <fullName evidence="7">NCS1 family nucleobase:cation symporter-1</fullName>
    </submittedName>
</protein>
<feature type="transmembrane region" description="Helical" evidence="6">
    <location>
        <begin position="132"/>
        <end position="153"/>
    </location>
</feature>
<feature type="transmembrane region" description="Helical" evidence="6">
    <location>
        <begin position="202"/>
        <end position="221"/>
    </location>
</feature>
<feature type="transmembrane region" description="Helical" evidence="6">
    <location>
        <begin position="478"/>
        <end position="497"/>
    </location>
</feature>
<dbReference type="FunFam" id="1.10.4160.10:FF:000001">
    <property type="entry name" value="Uracil permease, putative"/>
    <property type="match status" value="1"/>
</dbReference>
<dbReference type="RefSeq" id="WP_245957041.1">
    <property type="nucleotide sequence ID" value="NZ_QRDW01000004.1"/>
</dbReference>
<feature type="transmembrane region" description="Helical" evidence="6">
    <location>
        <begin position="440"/>
        <end position="458"/>
    </location>
</feature>
<dbReference type="EMBL" id="QRDW01000004">
    <property type="protein sequence ID" value="RED50791.1"/>
    <property type="molecule type" value="Genomic_DNA"/>
</dbReference>
<dbReference type="InterPro" id="IPR001248">
    <property type="entry name" value="Pur-cyt_permease"/>
</dbReference>
<dbReference type="Pfam" id="PF02133">
    <property type="entry name" value="Transp_cyt_pur"/>
    <property type="match status" value="1"/>
</dbReference>
<evidence type="ECO:0000313" key="8">
    <source>
        <dbReference type="Proteomes" id="UP000256845"/>
    </source>
</evidence>
<evidence type="ECO:0000256" key="6">
    <source>
        <dbReference type="SAM" id="Phobius"/>
    </source>
</evidence>
<feature type="transmembrane region" description="Helical" evidence="6">
    <location>
        <begin position="289"/>
        <end position="316"/>
    </location>
</feature>
<reference evidence="7 8" key="1">
    <citation type="submission" date="2018-07" db="EMBL/GenBank/DDBJ databases">
        <title>Genomic Encyclopedia of Type Strains, Phase III (KMG-III): the genomes of soil and plant-associated and newly described type strains.</title>
        <authorList>
            <person name="Whitman W."/>
        </authorList>
    </citation>
    <scope>NUCLEOTIDE SEQUENCE [LARGE SCALE GENOMIC DNA]</scope>
    <source>
        <strain evidence="7 8">CECT 8488</strain>
    </source>
</reference>
<dbReference type="Gene3D" id="1.10.4160.10">
    <property type="entry name" value="Hydantoin permease"/>
    <property type="match status" value="1"/>
</dbReference>
<dbReference type="Proteomes" id="UP000256845">
    <property type="component" value="Unassembled WGS sequence"/>
</dbReference>
<feature type="transmembrane region" description="Helical" evidence="6">
    <location>
        <begin position="328"/>
        <end position="348"/>
    </location>
</feature>
<dbReference type="InterPro" id="IPR045225">
    <property type="entry name" value="Uracil/uridine/allantoin_perm"/>
</dbReference>
<dbReference type="PANTHER" id="PTHR30618:SF0">
    <property type="entry name" value="PURINE-URACIL PERMEASE NCS1"/>
    <property type="match status" value="1"/>
</dbReference>
<dbReference type="AlphaFoldDB" id="A0A3D9HNB7"/>
<evidence type="ECO:0000256" key="2">
    <source>
        <dbReference type="ARBA" id="ARBA00008974"/>
    </source>
</evidence>
<feature type="transmembrane region" description="Helical" evidence="6">
    <location>
        <begin position="369"/>
        <end position="387"/>
    </location>
</feature>
<comment type="similarity">
    <text evidence="2">Belongs to the purine-cytosine permease (2.A.39) family.</text>
</comment>
<feature type="transmembrane region" description="Helical" evidence="6">
    <location>
        <begin position="78"/>
        <end position="99"/>
    </location>
</feature>
<evidence type="ECO:0000256" key="1">
    <source>
        <dbReference type="ARBA" id="ARBA00004141"/>
    </source>
</evidence>
<dbReference type="GO" id="GO:0015205">
    <property type="term" value="F:nucleobase transmembrane transporter activity"/>
    <property type="evidence" value="ECO:0007669"/>
    <property type="project" value="TreeGrafter"/>
</dbReference>
<feature type="transmembrane region" description="Helical" evidence="6">
    <location>
        <begin position="393"/>
        <end position="419"/>
    </location>
</feature>
<dbReference type="PANTHER" id="PTHR30618">
    <property type="entry name" value="NCS1 FAMILY PURINE/PYRIMIDINE TRANSPORTER"/>
    <property type="match status" value="1"/>
</dbReference>
<keyword evidence="4 6" id="KW-1133">Transmembrane helix</keyword>
<comment type="caution">
    <text evidence="7">The sequence shown here is derived from an EMBL/GenBank/DDBJ whole genome shotgun (WGS) entry which is preliminary data.</text>
</comment>
<name>A0A3D9HNB7_9PROT</name>
<keyword evidence="8" id="KW-1185">Reference proteome</keyword>
<sequence>MTDNASVAGQGTVTDEYGVTHSQIAGADPDLFNEDLAPASAEARTWDWKAIAALWVGMVVCVPTYFIAASLVADGMSWWQAVITVLLGNVIVAVPMMLIGHAGTKHGIPFPVLLRSSFGTVGAKIPGVARGLVACGWFGIQTWVGGSAIYVILNAVSGNAFAGEPLPFLGIDAAQTLSFLAFWALHLWFIRHGTESIRWLETYAAPFLLLMGLALLAWAYVKAGGFGEMLSAPSAFGPGGEKEGQFWSAFIPGLTAMVGFWATLALNIPDFTRYAKSQKDQILGQAVGLPIPMALFAFIGVAVTSATVVIYGEAIWDPVKLAERMEGFGIVVALFALVVATLTTNLAANVVAPSHGFSNLSPKKISFKMGGYITAAIGIAIFPWKLIESTQGYIFTWLIGYSALLGPIAGILIVDYFLIRKTELKVDDLFRHDGIYGGRNGWNMAGITALIIGILPNLPGFLNAAGFVESVPSFFTGIYDFAWFVGLLIAGIVYFAMMSGKRS</sequence>
<evidence type="ECO:0000256" key="4">
    <source>
        <dbReference type="ARBA" id="ARBA00022989"/>
    </source>
</evidence>
<proteinExistence type="inferred from homology"/>
<dbReference type="NCBIfam" id="TIGR00800">
    <property type="entry name" value="ncs1"/>
    <property type="match status" value="1"/>
</dbReference>